<evidence type="ECO:0000256" key="2">
    <source>
        <dbReference type="ARBA" id="ARBA00022859"/>
    </source>
</evidence>
<keyword evidence="2" id="KW-0391">Immunity</keyword>
<evidence type="ECO:0000259" key="4">
    <source>
        <dbReference type="PROSITE" id="PS50835"/>
    </source>
</evidence>
<feature type="domain" description="Ig-like" evidence="4">
    <location>
        <begin position="18"/>
        <end position="119"/>
    </location>
</feature>
<evidence type="ECO:0000313" key="5">
    <source>
        <dbReference type="Ensembl" id="ENSNBRP00000013215.1"/>
    </source>
</evidence>
<dbReference type="AlphaFoldDB" id="A0A3Q4GTK2"/>
<dbReference type="STRING" id="32507.ENSNBRP00000013215"/>
<dbReference type="Ensembl" id="ENSNBRT00000013588.1">
    <property type="protein sequence ID" value="ENSNBRP00000013215.1"/>
    <property type="gene ID" value="ENSNBRG00000010280.1"/>
</dbReference>
<dbReference type="InterPro" id="IPR007110">
    <property type="entry name" value="Ig-like_dom"/>
</dbReference>
<feature type="signal peptide" evidence="3">
    <location>
        <begin position="1"/>
        <end position="17"/>
    </location>
</feature>
<dbReference type="GO" id="GO:0002376">
    <property type="term" value="P:immune system process"/>
    <property type="evidence" value="ECO:0007669"/>
    <property type="project" value="UniProtKB-KW"/>
</dbReference>
<keyword evidence="1 3" id="KW-0732">Signal</keyword>
<dbReference type="GO" id="GO:0007166">
    <property type="term" value="P:cell surface receptor signaling pathway"/>
    <property type="evidence" value="ECO:0007669"/>
    <property type="project" value="TreeGrafter"/>
</dbReference>
<keyword evidence="6" id="KW-1185">Reference proteome</keyword>
<dbReference type="Pfam" id="PF07686">
    <property type="entry name" value="V-set"/>
    <property type="match status" value="1"/>
</dbReference>
<sequence length="119" mass="13271">LHKLMFSFIFVLGVSLGIEVRQSSSDIVAKASDKVQIFCSHDKTDYRMMFWYQQSPGDTAMKLIGFLNYVAVTLEEQYRDLFSITGNLGGDSAKNGSLTIQVKGREHSAVYYCAASKAQ</sequence>
<dbReference type="InterPro" id="IPR036179">
    <property type="entry name" value="Ig-like_dom_sf"/>
</dbReference>
<dbReference type="OMA" id="QVKGREH"/>
<dbReference type="GO" id="GO:0005886">
    <property type="term" value="C:plasma membrane"/>
    <property type="evidence" value="ECO:0007669"/>
    <property type="project" value="TreeGrafter"/>
</dbReference>
<name>A0A3Q4GTK2_NEOBR</name>
<dbReference type="GeneTree" id="ENSGT00940000170858"/>
<dbReference type="PANTHER" id="PTHR23268:SF102">
    <property type="entry name" value="IMMUNOGLOBULIN V-SET DOMAIN-CONTAINING PROTEIN"/>
    <property type="match status" value="1"/>
</dbReference>
<reference evidence="5" key="2">
    <citation type="submission" date="2025-09" db="UniProtKB">
        <authorList>
            <consortium name="Ensembl"/>
        </authorList>
    </citation>
    <scope>IDENTIFICATION</scope>
</reference>
<dbReference type="PANTHER" id="PTHR23268">
    <property type="entry name" value="T-CELL RECEPTOR BETA CHAIN"/>
    <property type="match status" value="1"/>
</dbReference>
<organism evidence="5 6">
    <name type="scientific">Neolamprologus brichardi</name>
    <name type="common">Fairy cichlid</name>
    <name type="synonym">Lamprologus brichardi</name>
    <dbReference type="NCBI Taxonomy" id="32507"/>
    <lineage>
        <taxon>Eukaryota</taxon>
        <taxon>Metazoa</taxon>
        <taxon>Chordata</taxon>
        <taxon>Craniata</taxon>
        <taxon>Vertebrata</taxon>
        <taxon>Euteleostomi</taxon>
        <taxon>Actinopterygii</taxon>
        <taxon>Neopterygii</taxon>
        <taxon>Teleostei</taxon>
        <taxon>Neoteleostei</taxon>
        <taxon>Acanthomorphata</taxon>
        <taxon>Ovalentaria</taxon>
        <taxon>Cichlomorphae</taxon>
        <taxon>Cichliformes</taxon>
        <taxon>Cichlidae</taxon>
        <taxon>African cichlids</taxon>
        <taxon>Pseudocrenilabrinae</taxon>
        <taxon>Lamprologini</taxon>
        <taxon>Neolamprologus</taxon>
    </lineage>
</organism>
<reference evidence="5" key="1">
    <citation type="submission" date="2025-08" db="UniProtKB">
        <authorList>
            <consortium name="Ensembl"/>
        </authorList>
    </citation>
    <scope>IDENTIFICATION</scope>
</reference>
<dbReference type="SUPFAM" id="SSF48726">
    <property type="entry name" value="Immunoglobulin"/>
    <property type="match status" value="1"/>
</dbReference>
<dbReference type="InterPro" id="IPR013783">
    <property type="entry name" value="Ig-like_fold"/>
</dbReference>
<evidence type="ECO:0000313" key="6">
    <source>
        <dbReference type="Proteomes" id="UP000261580"/>
    </source>
</evidence>
<dbReference type="Gene3D" id="2.60.40.10">
    <property type="entry name" value="Immunoglobulins"/>
    <property type="match status" value="1"/>
</dbReference>
<dbReference type="InterPro" id="IPR050413">
    <property type="entry name" value="TCR_beta_variable"/>
</dbReference>
<proteinExistence type="predicted"/>
<dbReference type="PROSITE" id="PS50835">
    <property type="entry name" value="IG_LIKE"/>
    <property type="match status" value="1"/>
</dbReference>
<feature type="chain" id="PRO_5018566502" description="Ig-like domain-containing protein" evidence="3">
    <location>
        <begin position="18"/>
        <end position="119"/>
    </location>
</feature>
<protein>
    <recommendedName>
        <fullName evidence="4">Ig-like domain-containing protein</fullName>
    </recommendedName>
</protein>
<evidence type="ECO:0000256" key="1">
    <source>
        <dbReference type="ARBA" id="ARBA00022729"/>
    </source>
</evidence>
<dbReference type="InterPro" id="IPR013106">
    <property type="entry name" value="Ig_V-set"/>
</dbReference>
<accession>A0A3Q4GTK2</accession>
<dbReference type="Proteomes" id="UP000261580">
    <property type="component" value="Unassembled WGS sequence"/>
</dbReference>
<evidence type="ECO:0000256" key="3">
    <source>
        <dbReference type="SAM" id="SignalP"/>
    </source>
</evidence>